<dbReference type="AlphaFoldDB" id="A0A5B8SRY0"/>
<feature type="domain" description="Quercetin 2,3-dioxygenase C-terminal cupin" evidence="5">
    <location>
        <begin position="145"/>
        <end position="228"/>
    </location>
</feature>
<evidence type="ECO:0000313" key="6">
    <source>
        <dbReference type="EMBL" id="QEA38737.1"/>
    </source>
</evidence>
<dbReference type="PIRSF" id="PIRSF006232">
    <property type="entry name" value="Pirin"/>
    <property type="match status" value="1"/>
</dbReference>
<comment type="cofactor">
    <cofactor evidence="2">
        <name>Fe cation</name>
        <dbReference type="ChEBI" id="CHEBI:24875"/>
    </cofactor>
    <text evidence="2">Binds 1 Fe cation per subunit.</text>
</comment>
<keyword evidence="2" id="KW-0408">Iron</keyword>
<dbReference type="KEGG" id="paur:FGL86_06370"/>
<dbReference type="InterPro" id="IPR041602">
    <property type="entry name" value="Quercetinase_C"/>
</dbReference>
<dbReference type="Pfam" id="PF17954">
    <property type="entry name" value="Pirin_C_2"/>
    <property type="match status" value="1"/>
</dbReference>
<feature type="binding site" evidence="2">
    <location>
        <position position="56"/>
    </location>
    <ligand>
        <name>Fe cation</name>
        <dbReference type="ChEBI" id="CHEBI:24875"/>
    </ligand>
</feature>
<evidence type="ECO:0000259" key="5">
    <source>
        <dbReference type="Pfam" id="PF17954"/>
    </source>
</evidence>
<evidence type="ECO:0000256" key="1">
    <source>
        <dbReference type="ARBA" id="ARBA00008416"/>
    </source>
</evidence>
<dbReference type="InterPro" id="IPR014710">
    <property type="entry name" value="RmlC-like_jellyroll"/>
</dbReference>
<dbReference type="RefSeq" id="WP_147183795.1">
    <property type="nucleotide sequence ID" value="NZ_CP042382.1"/>
</dbReference>
<dbReference type="CDD" id="cd20311">
    <property type="entry name" value="cupin_Yhhw_C"/>
    <property type="match status" value="1"/>
</dbReference>
<sequence>MLVRSGDARGYANHGWLRSFHTFSFANYYDPEYMGFRKLRVINEDRVEGGQGFGAHSHRDMEIISYVLEGELAHKDSMGHVEVIRPGDVQRMSAGTGVTHSEFNNAKDKLVHFLQIWIEPEQRGIKPSYEQKNFSIDERQGNWRLVASQDGRDGSVSINQDVNLYAGLFDGGQSATLPTTRYAWLHIARGSAEVNGQVLEAGDAAAFAPDETIELTGRSASEVLLFDLA</sequence>
<feature type="binding site" evidence="2">
    <location>
        <position position="102"/>
    </location>
    <ligand>
        <name>Fe cation</name>
        <dbReference type="ChEBI" id="CHEBI:24875"/>
    </ligand>
</feature>
<feature type="domain" description="Pirin N-terminal" evidence="4">
    <location>
        <begin position="11"/>
        <end position="118"/>
    </location>
</feature>
<protein>
    <submittedName>
        <fullName evidence="6">Pirin family protein</fullName>
    </submittedName>
</protein>
<dbReference type="InterPro" id="IPR011051">
    <property type="entry name" value="RmlC_Cupin_sf"/>
</dbReference>
<proteinExistence type="inferred from homology"/>
<dbReference type="Gene3D" id="2.60.120.10">
    <property type="entry name" value="Jelly Rolls"/>
    <property type="match status" value="2"/>
</dbReference>
<dbReference type="EMBL" id="CP042382">
    <property type="protein sequence ID" value="QEA38737.1"/>
    <property type="molecule type" value="Genomic_DNA"/>
</dbReference>
<feature type="binding site" evidence="2">
    <location>
        <position position="58"/>
    </location>
    <ligand>
        <name>Fe cation</name>
        <dbReference type="ChEBI" id="CHEBI:24875"/>
    </ligand>
</feature>
<evidence type="ECO:0000259" key="4">
    <source>
        <dbReference type="Pfam" id="PF02678"/>
    </source>
</evidence>
<accession>A0A5B8SRY0</accession>
<evidence type="ECO:0000256" key="3">
    <source>
        <dbReference type="RuleBase" id="RU003457"/>
    </source>
</evidence>
<comment type="similarity">
    <text evidence="1 3">Belongs to the pirin family.</text>
</comment>
<keyword evidence="2" id="KW-0479">Metal-binding</keyword>
<reference evidence="6 7" key="1">
    <citation type="submission" date="2019-06" db="EMBL/GenBank/DDBJ databases">
        <title>Genome analyses of bacteria isolated from kimchi.</title>
        <authorList>
            <person name="Lee S."/>
            <person name="Ahn S."/>
            <person name="Roh S."/>
        </authorList>
    </citation>
    <scope>NUCLEOTIDE SEQUENCE [LARGE SCALE GENOMIC DNA]</scope>
    <source>
        <strain evidence="6 7">CBA4606</strain>
    </source>
</reference>
<feature type="binding site" evidence="2">
    <location>
        <position position="100"/>
    </location>
    <ligand>
        <name>Fe cation</name>
        <dbReference type="ChEBI" id="CHEBI:24875"/>
    </ligand>
</feature>
<dbReference type="SUPFAM" id="SSF51182">
    <property type="entry name" value="RmlC-like cupins"/>
    <property type="match status" value="1"/>
</dbReference>
<keyword evidence="7" id="KW-1185">Reference proteome</keyword>
<dbReference type="OrthoDB" id="9780903at2"/>
<dbReference type="PANTHER" id="PTHR43212:SF3">
    <property type="entry name" value="QUERCETIN 2,3-DIOXYGENASE"/>
    <property type="match status" value="1"/>
</dbReference>
<name>A0A5B8SRY0_9GAMM</name>
<gene>
    <name evidence="6" type="ORF">FGL86_06370</name>
</gene>
<dbReference type="InterPro" id="IPR003829">
    <property type="entry name" value="Pirin_N_dom"/>
</dbReference>
<dbReference type="CDD" id="cd02910">
    <property type="entry name" value="cupin_Yhhw_N"/>
    <property type="match status" value="1"/>
</dbReference>
<evidence type="ECO:0000256" key="2">
    <source>
        <dbReference type="PIRSR" id="PIRSR006232-1"/>
    </source>
</evidence>
<dbReference type="PANTHER" id="PTHR43212">
    <property type="entry name" value="QUERCETIN 2,3-DIOXYGENASE"/>
    <property type="match status" value="1"/>
</dbReference>
<dbReference type="Pfam" id="PF02678">
    <property type="entry name" value="Pirin"/>
    <property type="match status" value="1"/>
</dbReference>
<evidence type="ECO:0000313" key="7">
    <source>
        <dbReference type="Proteomes" id="UP000321272"/>
    </source>
</evidence>
<dbReference type="InterPro" id="IPR012093">
    <property type="entry name" value="Pirin"/>
</dbReference>
<dbReference type="Proteomes" id="UP000321272">
    <property type="component" value="Chromosome"/>
</dbReference>
<organism evidence="6 7">
    <name type="scientific">Pistricoccus aurantiacus</name>
    <dbReference type="NCBI Taxonomy" id="1883414"/>
    <lineage>
        <taxon>Bacteria</taxon>
        <taxon>Pseudomonadati</taxon>
        <taxon>Pseudomonadota</taxon>
        <taxon>Gammaproteobacteria</taxon>
        <taxon>Oceanospirillales</taxon>
        <taxon>Halomonadaceae</taxon>
        <taxon>Pistricoccus</taxon>
    </lineage>
</organism>
<dbReference type="GO" id="GO:0046872">
    <property type="term" value="F:metal ion binding"/>
    <property type="evidence" value="ECO:0007669"/>
    <property type="project" value="UniProtKB-KW"/>
</dbReference>